<gene>
    <name evidence="1" type="ORF">CUR86_10975</name>
</gene>
<reference evidence="1" key="1">
    <citation type="journal article" date="2015" name="Antonie Van Leeuwenhoek">
        <title>Comparative 16S rRNA signatures and multilocus sequence analysis for the genus Salinicola and description of Salinicola acroporae sp. nov., isolated from coral Acropora digitifera.</title>
        <authorList>
            <person name="Lepcha R.T."/>
            <person name="Poddar A."/>
            <person name="Schumann P."/>
            <person name="Das S.K."/>
        </authorList>
    </citation>
    <scope>NUCLEOTIDE SEQUENCE</scope>
    <source>
        <strain evidence="1">S4-41</strain>
    </source>
</reference>
<evidence type="ECO:0000313" key="2">
    <source>
        <dbReference type="Proteomes" id="UP001162135"/>
    </source>
</evidence>
<accession>A0ABT6I6B0</accession>
<name>A0ABT6I6B0_9GAMM</name>
<dbReference type="EMBL" id="PGFS01000001">
    <property type="protein sequence ID" value="MDH4572924.1"/>
    <property type="molecule type" value="Genomic_DNA"/>
</dbReference>
<proteinExistence type="predicted"/>
<reference evidence="1" key="2">
    <citation type="submission" date="2017-11" db="EMBL/GenBank/DDBJ databases">
        <authorList>
            <person name="Das S.K."/>
        </authorList>
    </citation>
    <scope>NUCLEOTIDE SEQUENCE</scope>
    <source>
        <strain evidence="1">S4-41</strain>
    </source>
</reference>
<protein>
    <submittedName>
        <fullName evidence="1">Uncharacterized protein</fullName>
    </submittedName>
</protein>
<comment type="caution">
    <text evidence="1">The sequence shown here is derived from an EMBL/GenBank/DDBJ whole genome shotgun (WGS) entry which is preliminary data.</text>
</comment>
<keyword evidence="2" id="KW-1185">Reference proteome</keyword>
<organism evidence="1 2">
    <name type="scientific">Salinicola acroporae</name>
    <dbReference type="NCBI Taxonomy" id="1541440"/>
    <lineage>
        <taxon>Bacteria</taxon>
        <taxon>Pseudomonadati</taxon>
        <taxon>Pseudomonadota</taxon>
        <taxon>Gammaproteobacteria</taxon>
        <taxon>Oceanospirillales</taxon>
        <taxon>Halomonadaceae</taxon>
        <taxon>Salinicola</taxon>
    </lineage>
</organism>
<dbReference type="Proteomes" id="UP001162135">
    <property type="component" value="Unassembled WGS sequence"/>
</dbReference>
<sequence length="68" mass="7322">MVIVSRVVAIAAGRRRCSGGQRSLGGQQLQAALVVLQRMALELTIAQRFQALAGRLEIGGARIGRHRQ</sequence>
<evidence type="ECO:0000313" key="1">
    <source>
        <dbReference type="EMBL" id="MDH4572924.1"/>
    </source>
</evidence>